<gene>
    <name evidence="2" type="ORF">EVAR_76599_1</name>
</gene>
<dbReference type="Proteomes" id="UP000299102">
    <property type="component" value="Unassembled WGS sequence"/>
</dbReference>
<dbReference type="AlphaFoldDB" id="A0A4C1T600"/>
<feature type="region of interest" description="Disordered" evidence="1">
    <location>
        <begin position="150"/>
        <end position="174"/>
    </location>
</feature>
<name>A0A4C1T600_EUMVA</name>
<evidence type="ECO:0000313" key="3">
    <source>
        <dbReference type="Proteomes" id="UP000299102"/>
    </source>
</evidence>
<proteinExistence type="predicted"/>
<evidence type="ECO:0000256" key="1">
    <source>
        <dbReference type="SAM" id="MobiDB-lite"/>
    </source>
</evidence>
<evidence type="ECO:0000313" key="2">
    <source>
        <dbReference type="EMBL" id="GBP09615.1"/>
    </source>
</evidence>
<feature type="compositionally biased region" description="Basic and acidic residues" evidence="1">
    <location>
        <begin position="158"/>
        <end position="174"/>
    </location>
</feature>
<protein>
    <submittedName>
        <fullName evidence="2">Uncharacterized protein</fullName>
    </submittedName>
</protein>
<feature type="region of interest" description="Disordered" evidence="1">
    <location>
        <begin position="111"/>
        <end position="135"/>
    </location>
</feature>
<reference evidence="2 3" key="1">
    <citation type="journal article" date="2019" name="Commun. Biol.">
        <title>The bagworm genome reveals a unique fibroin gene that provides high tensile strength.</title>
        <authorList>
            <person name="Kono N."/>
            <person name="Nakamura H."/>
            <person name="Ohtoshi R."/>
            <person name="Tomita M."/>
            <person name="Numata K."/>
            <person name="Arakawa K."/>
        </authorList>
    </citation>
    <scope>NUCLEOTIDE SEQUENCE [LARGE SCALE GENOMIC DNA]</scope>
</reference>
<keyword evidence="3" id="KW-1185">Reference proteome</keyword>
<comment type="caution">
    <text evidence="2">The sequence shown here is derived from an EMBL/GenBank/DDBJ whole genome shotgun (WGS) entry which is preliminary data.</text>
</comment>
<sequence length="220" mass="25132">MTKEQKSDRKLKLTLRPITVPDIRYRVGQESKEFKIVLSQFYQKKPGAWAAAGRGSCLQKQHDSRNTALYRLFTARRLPAEGRMRHGTIAVDEAKSSIRLSFECPKILHQSKPSFRRPQKSTSADGSLRDDARRPRRCYESARQWAVSARSGGSQLSYEERPVRRDPSTKREAWPRRSLNFTQVSCDRPCACVEHVGPLGRAENRRVDPTVSLGRFTVTS</sequence>
<organism evidence="2 3">
    <name type="scientific">Eumeta variegata</name>
    <name type="common">Bagworm moth</name>
    <name type="synonym">Eumeta japonica</name>
    <dbReference type="NCBI Taxonomy" id="151549"/>
    <lineage>
        <taxon>Eukaryota</taxon>
        <taxon>Metazoa</taxon>
        <taxon>Ecdysozoa</taxon>
        <taxon>Arthropoda</taxon>
        <taxon>Hexapoda</taxon>
        <taxon>Insecta</taxon>
        <taxon>Pterygota</taxon>
        <taxon>Neoptera</taxon>
        <taxon>Endopterygota</taxon>
        <taxon>Lepidoptera</taxon>
        <taxon>Glossata</taxon>
        <taxon>Ditrysia</taxon>
        <taxon>Tineoidea</taxon>
        <taxon>Psychidae</taxon>
        <taxon>Oiketicinae</taxon>
        <taxon>Eumeta</taxon>
    </lineage>
</organism>
<accession>A0A4C1T600</accession>
<dbReference type="EMBL" id="BGZK01000036">
    <property type="protein sequence ID" value="GBP09615.1"/>
    <property type="molecule type" value="Genomic_DNA"/>
</dbReference>